<dbReference type="AlphaFoldDB" id="A0AAV4RQL2"/>
<dbReference type="EMBL" id="BPLR01008234">
    <property type="protein sequence ID" value="GIY23091.1"/>
    <property type="molecule type" value="Genomic_DNA"/>
</dbReference>
<organism evidence="1 2">
    <name type="scientific">Caerostris extrusa</name>
    <name type="common">Bark spider</name>
    <name type="synonym">Caerostris bankana</name>
    <dbReference type="NCBI Taxonomy" id="172846"/>
    <lineage>
        <taxon>Eukaryota</taxon>
        <taxon>Metazoa</taxon>
        <taxon>Ecdysozoa</taxon>
        <taxon>Arthropoda</taxon>
        <taxon>Chelicerata</taxon>
        <taxon>Arachnida</taxon>
        <taxon>Araneae</taxon>
        <taxon>Araneomorphae</taxon>
        <taxon>Entelegynae</taxon>
        <taxon>Araneoidea</taxon>
        <taxon>Araneidae</taxon>
        <taxon>Caerostris</taxon>
    </lineage>
</organism>
<proteinExistence type="predicted"/>
<reference evidence="1 2" key="1">
    <citation type="submission" date="2021-06" db="EMBL/GenBank/DDBJ databases">
        <title>Caerostris extrusa draft genome.</title>
        <authorList>
            <person name="Kono N."/>
            <person name="Arakawa K."/>
        </authorList>
    </citation>
    <scope>NUCLEOTIDE SEQUENCE [LARGE SCALE GENOMIC DNA]</scope>
</reference>
<comment type="caution">
    <text evidence="1">The sequence shown here is derived from an EMBL/GenBank/DDBJ whole genome shotgun (WGS) entry which is preliminary data.</text>
</comment>
<gene>
    <name evidence="1" type="ORF">CEXT_636821</name>
</gene>
<keyword evidence="2" id="KW-1185">Reference proteome</keyword>
<name>A0AAV4RQL2_CAEEX</name>
<sequence length="151" mass="16069">MLVASSVCDSADLHPLTCGHHRKGISNYDIMISGLVAKMLQQNNGVRNKITANGLIISIPIPIHGTAIGFIICIPIPIHGTAIGFIICTPIPIHRGLEIKITANGFIICIPIPIHGTAIGFIICIPIPIHGTTIGFIICTPIPIHRGLEIK</sequence>
<evidence type="ECO:0000313" key="2">
    <source>
        <dbReference type="Proteomes" id="UP001054945"/>
    </source>
</evidence>
<accession>A0AAV4RQL2</accession>
<evidence type="ECO:0000313" key="1">
    <source>
        <dbReference type="EMBL" id="GIY23091.1"/>
    </source>
</evidence>
<dbReference type="Proteomes" id="UP001054945">
    <property type="component" value="Unassembled WGS sequence"/>
</dbReference>
<protein>
    <submittedName>
        <fullName evidence="1">Uncharacterized protein</fullName>
    </submittedName>
</protein>